<dbReference type="EMBL" id="GBRH01171889">
    <property type="protein sequence ID" value="JAE26007.1"/>
    <property type="molecule type" value="Transcribed_RNA"/>
</dbReference>
<feature type="region of interest" description="Disordered" evidence="1">
    <location>
        <begin position="17"/>
        <end position="45"/>
    </location>
</feature>
<sequence>MASWWTASPPYCCSRGLEPCSSRGGPPPPLSAPPMSYDDDDDDYDHQSLKIKVDQHRRAVIVVDIHQ</sequence>
<dbReference type="AlphaFoldDB" id="A0A0A9GND0"/>
<evidence type="ECO:0000256" key="1">
    <source>
        <dbReference type="SAM" id="MobiDB-lite"/>
    </source>
</evidence>
<accession>A0A0A9GND0</accession>
<name>A0A0A9GND0_ARUDO</name>
<proteinExistence type="predicted"/>
<reference evidence="2" key="2">
    <citation type="journal article" date="2015" name="Data Brief">
        <title>Shoot transcriptome of the giant reed, Arundo donax.</title>
        <authorList>
            <person name="Barrero R.A."/>
            <person name="Guerrero F.D."/>
            <person name="Moolhuijzen P."/>
            <person name="Goolsby J.A."/>
            <person name="Tidwell J."/>
            <person name="Bellgard S.E."/>
            <person name="Bellgard M.I."/>
        </authorList>
    </citation>
    <scope>NUCLEOTIDE SEQUENCE</scope>
    <source>
        <tissue evidence="2">Shoot tissue taken approximately 20 cm above the soil surface</tissue>
    </source>
</reference>
<evidence type="ECO:0000313" key="2">
    <source>
        <dbReference type="EMBL" id="JAE26007.1"/>
    </source>
</evidence>
<protein>
    <submittedName>
        <fullName evidence="2">Uncharacterized protein</fullName>
    </submittedName>
</protein>
<reference evidence="2" key="1">
    <citation type="submission" date="2014-09" db="EMBL/GenBank/DDBJ databases">
        <authorList>
            <person name="Magalhaes I.L.F."/>
            <person name="Oliveira U."/>
            <person name="Santos F.R."/>
            <person name="Vidigal T.H.D.A."/>
            <person name="Brescovit A.D."/>
            <person name="Santos A.J."/>
        </authorList>
    </citation>
    <scope>NUCLEOTIDE SEQUENCE</scope>
    <source>
        <tissue evidence="2">Shoot tissue taken approximately 20 cm above the soil surface</tissue>
    </source>
</reference>
<organism evidence="2">
    <name type="scientific">Arundo donax</name>
    <name type="common">Giant reed</name>
    <name type="synonym">Donax arundinaceus</name>
    <dbReference type="NCBI Taxonomy" id="35708"/>
    <lineage>
        <taxon>Eukaryota</taxon>
        <taxon>Viridiplantae</taxon>
        <taxon>Streptophyta</taxon>
        <taxon>Embryophyta</taxon>
        <taxon>Tracheophyta</taxon>
        <taxon>Spermatophyta</taxon>
        <taxon>Magnoliopsida</taxon>
        <taxon>Liliopsida</taxon>
        <taxon>Poales</taxon>
        <taxon>Poaceae</taxon>
        <taxon>PACMAD clade</taxon>
        <taxon>Arundinoideae</taxon>
        <taxon>Arundineae</taxon>
        <taxon>Arundo</taxon>
    </lineage>
</organism>